<dbReference type="eggNOG" id="KOG3439">
    <property type="taxonomic scope" value="Eukaryota"/>
</dbReference>
<dbReference type="FunCoup" id="G4V9Q8">
    <property type="interactions" value="1026"/>
</dbReference>
<comment type="similarity">
    <text evidence="4">Belongs to the ATG12 family.</text>
</comment>
<dbReference type="WBParaSite" id="Smp_093670.1">
    <property type="protein sequence ID" value="Smp_093670.1"/>
    <property type="gene ID" value="Smp_093670"/>
</dbReference>
<evidence type="ECO:0000256" key="1">
    <source>
        <dbReference type="ARBA" id="ARBA00022499"/>
    </source>
</evidence>
<proteinExistence type="inferred from homology"/>
<dbReference type="HOGENOM" id="CLU_106795_3_0_1"/>
<dbReference type="GO" id="GO:0000421">
    <property type="term" value="C:autophagosome membrane"/>
    <property type="evidence" value="ECO:0007669"/>
    <property type="project" value="TreeGrafter"/>
</dbReference>
<comment type="subunit">
    <text evidence="4">Forms a conjugate with ATG5.</text>
</comment>
<dbReference type="STRING" id="6183.G4V9Q8"/>
<dbReference type="GO" id="GO:0000045">
    <property type="term" value="P:autophagosome assembly"/>
    <property type="evidence" value="ECO:0007669"/>
    <property type="project" value="InterPro"/>
</dbReference>
<dbReference type="OrthoDB" id="10003551at2759"/>
<dbReference type="InterPro" id="IPR007242">
    <property type="entry name" value="Atg12"/>
</dbReference>
<dbReference type="AlphaFoldDB" id="G4V9Q8"/>
<sequence>MQTILFTVDDPETSLLFQKVVHRGRSGRMSLSTERNNATNSEQENQLDKVILLLKAAGNAPVMKKIKWSVSRKQKIHWVVDFIRKYISCAPSESLFLYVNQCFAPAMDAEIGSLYDCFSVEGKLILHYCKTQAWG</sequence>
<dbReference type="GO" id="GO:0000422">
    <property type="term" value="P:autophagy of mitochondrion"/>
    <property type="evidence" value="ECO:0007669"/>
    <property type="project" value="TreeGrafter"/>
</dbReference>
<dbReference type="CDD" id="cd01612">
    <property type="entry name" value="Ubl_ATG12"/>
    <property type="match status" value="1"/>
</dbReference>
<dbReference type="GO" id="GO:0061723">
    <property type="term" value="P:glycophagy"/>
    <property type="evidence" value="ECO:0007669"/>
    <property type="project" value="TreeGrafter"/>
</dbReference>
<dbReference type="PANTHER" id="PTHR13385">
    <property type="entry name" value="AUTOPHAGY PROTEIN 12"/>
    <property type="match status" value="1"/>
</dbReference>
<dbReference type="FunFam" id="3.10.20.90:FF:000150">
    <property type="entry name" value="Ubiquitin-like protein ATG12"/>
    <property type="match status" value="1"/>
</dbReference>
<dbReference type="GO" id="GO:0034274">
    <property type="term" value="C:Atg12-Atg5-Atg16 complex"/>
    <property type="evidence" value="ECO:0007669"/>
    <property type="project" value="TreeGrafter"/>
</dbReference>
<dbReference type="PANTHER" id="PTHR13385:SF0">
    <property type="entry name" value="UBIQUITIN-LIKE PROTEIN ATG12"/>
    <property type="match status" value="1"/>
</dbReference>
<dbReference type="InParanoid" id="G4V9Q8"/>
<dbReference type="PhylomeDB" id="G4V9Q8"/>
<evidence type="ECO:0000256" key="2">
    <source>
        <dbReference type="ARBA" id="ARBA00022786"/>
    </source>
</evidence>
<dbReference type="OMA" id="CMIDILL"/>
<dbReference type="RefSeq" id="XP_018649223.1">
    <property type="nucleotide sequence ID" value="XM_018794852.1"/>
</dbReference>
<dbReference type="Gene3D" id="3.10.20.90">
    <property type="entry name" value="Phosphatidylinositol 3-kinase Catalytic Subunit, Chain A, domain 1"/>
    <property type="match status" value="1"/>
</dbReference>
<dbReference type="KEGG" id="smm:Smp_093670"/>
<dbReference type="CTD" id="8345996"/>
<dbReference type="GO" id="GO:0034727">
    <property type="term" value="P:piecemeal microautophagy of the nucleus"/>
    <property type="evidence" value="ECO:0007669"/>
    <property type="project" value="TreeGrafter"/>
</dbReference>
<keyword evidence="1 4" id="KW-1017">Isopeptide bond</keyword>
<protein>
    <recommendedName>
        <fullName evidence="4">Ubiquitin-like protein ATG12</fullName>
    </recommendedName>
</protein>
<name>G4V9Q8_SCHMA</name>
<comment type="function">
    <text evidence="4">Ubiquitin-like protein involved in autophagic vesicle formation.</text>
</comment>
<dbReference type="GO" id="GO:0034045">
    <property type="term" value="C:phagophore assembly site membrane"/>
    <property type="evidence" value="ECO:0007669"/>
    <property type="project" value="TreeGrafter"/>
</dbReference>
<reference evidence="5" key="1">
    <citation type="submission" date="2018-12" db="UniProtKB">
        <authorList>
            <consortium name="WormBaseParasite"/>
        </authorList>
    </citation>
    <scope>IDENTIFICATION</scope>
    <source>
        <strain evidence="5">Puerto Rican</strain>
    </source>
</reference>
<evidence type="ECO:0000313" key="5">
    <source>
        <dbReference type="WBParaSite" id="Smp_093670.1"/>
    </source>
</evidence>
<dbReference type="InterPro" id="IPR029071">
    <property type="entry name" value="Ubiquitin-like_domsf"/>
</dbReference>
<dbReference type="GeneID" id="8345996"/>
<keyword evidence="2 4" id="KW-0833">Ubl conjugation pathway</keyword>
<dbReference type="SUPFAM" id="SSF54236">
    <property type="entry name" value="Ubiquitin-like"/>
    <property type="match status" value="1"/>
</dbReference>
<evidence type="ECO:0000256" key="4">
    <source>
        <dbReference type="RuleBase" id="RU361201"/>
    </source>
</evidence>
<organism evidence="5">
    <name type="scientific">Schistosoma mansoni</name>
    <name type="common">Blood fluke</name>
    <dbReference type="NCBI Taxonomy" id="6183"/>
    <lineage>
        <taxon>Eukaryota</taxon>
        <taxon>Metazoa</taxon>
        <taxon>Spiralia</taxon>
        <taxon>Lophotrochozoa</taxon>
        <taxon>Platyhelminthes</taxon>
        <taxon>Trematoda</taxon>
        <taxon>Digenea</taxon>
        <taxon>Strigeidida</taxon>
        <taxon>Schistosomatoidea</taxon>
        <taxon>Schistosomatidae</taxon>
        <taxon>Schistosoma</taxon>
    </lineage>
</organism>
<dbReference type="Pfam" id="PF04110">
    <property type="entry name" value="APG12"/>
    <property type="match status" value="1"/>
</dbReference>
<dbReference type="GO" id="GO:0097352">
    <property type="term" value="P:autophagosome maturation"/>
    <property type="evidence" value="ECO:0007669"/>
    <property type="project" value="TreeGrafter"/>
</dbReference>
<dbReference type="GO" id="GO:0019776">
    <property type="term" value="F:Atg8-family ligase activity"/>
    <property type="evidence" value="ECO:0007669"/>
    <property type="project" value="TreeGrafter"/>
</dbReference>
<accession>G4V9Q8</accession>
<keyword evidence="3 4" id="KW-0072">Autophagy</keyword>
<evidence type="ECO:0000256" key="3">
    <source>
        <dbReference type="ARBA" id="ARBA00023006"/>
    </source>
</evidence>